<evidence type="ECO:0000256" key="1">
    <source>
        <dbReference type="ARBA" id="ARBA00023122"/>
    </source>
</evidence>
<name>A0ABW2RBS1_9BURK</name>
<keyword evidence="1 2" id="KW-0129">CBS domain</keyword>
<dbReference type="PROSITE" id="PS50042">
    <property type="entry name" value="CNMP_BINDING_3"/>
    <property type="match status" value="1"/>
</dbReference>
<evidence type="ECO:0000313" key="6">
    <source>
        <dbReference type="Proteomes" id="UP001596495"/>
    </source>
</evidence>
<dbReference type="InterPro" id="IPR000595">
    <property type="entry name" value="cNMP-bd_dom"/>
</dbReference>
<feature type="domain" description="CBS" evidence="4">
    <location>
        <begin position="156"/>
        <end position="219"/>
    </location>
</feature>
<evidence type="ECO:0000256" key="2">
    <source>
        <dbReference type="PROSITE-ProRule" id="PRU00703"/>
    </source>
</evidence>
<dbReference type="RefSeq" id="WP_382258291.1">
    <property type="nucleotide sequence ID" value="NZ_JBHTBX010000008.1"/>
</dbReference>
<comment type="caution">
    <text evidence="5">The sequence shown here is derived from an EMBL/GenBank/DDBJ whole genome shotgun (WGS) entry which is preliminary data.</text>
</comment>
<reference evidence="6" key="1">
    <citation type="journal article" date="2019" name="Int. J. Syst. Evol. Microbiol.">
        <title>The Global Catalogue of Microorganisms (GCM) 10K type strain sequencing project: providing services to taxonomists for standard genome sequencing and annotation.</title>
        <authorList>
            <consortium name="The Broad Institute Genomics Platform"/>
            <consortium name="The Broad Institute Genome Sequencing Center for Infectious Disease"/>
            <person name="Wu L."/>
            <person name="Ma J."/>
        </authorList>
    </citation>
    <scope>NUCLEOTIDE SEQUENCE [LARGE SCALE GENOMIC DNA]</scope>
    <source>
        <strain evidence="6">CCUG 54518</strain>
    </source>
</reference>
<dbReference type="Pfam" id="PF10335">
    <property type="entry name" value="DUF294_C"/>
    <property type="match status" value="1"/>
</dbReference>
<dbReference type="CDD" id="cd00038">
    <property type="entry name" value="CAP_ED"/>
    <property type="match status" value="1"/>
</dbReference>
<dbReference type="InterPro" id="IPR051257">
    <property type="entry name" value="Diverse_CBS-Domain"/>
</dbReference>
<dbReference type="InterPro" id="IPR018821">
    <property type="entry name" value="DUF294_put_nucleoTrafse_sb-bd"/>
</dbReference>
<dbReference type="InterPro" id="IPR005105">
    <property type="entry name" value="GlnD_Uridyltrans_N"/>
</dbReference>
<dbReference type="PANTHER" id="PTHR43080:SF2">
    <property type="entry name" value="CBS DOMAIN-CONTAINING PROTEIN"/>
    <property type="match status" value="1"/>
</dbReference>
<evidence type="ECO:0000259" key="4">
    <source>
        <dbReference type="PROSITE" id="PS51371"/>
    </source>
</evidence>
<sequence length="625" mass="70188">MEDEQIEITGFLRQLEPFRELDEETLQRAARSVDVRYCKAGTRIVEFGQEARFWHIVRSGVVEVFRRDGTLYNRLTEGGYFGEFGLLHRKKVRFPAAALEDTLLYLLPEPVFTDLFENHEGFADHVEIEDRTRLQKVVSRQQADNDRLSATVMSLVQREPVTLPVRVTVQAAARHMTETGVSCLLLVDDTGGVEDSSPLAGILTDRDLRTRLLAPGLPLSTGAGEIATREVISIDHHRTVFEAMMLMLRHNVHHLPVMREQTPVGVVALQDIIRHESSHSLLVVSRINRASSVDELELLAPDVRSSFLHLVGQDSSARVVGSTMAAIGRSFKQRLLELAESTLGPPPVPYCFLALGSMARQEQGVVTDQDHAMILDNAFDPARHDDYFARLASWVSDGLARCGYPLCSGGIMASNPRWRMTLSEWQARFADWMTQPTPEGLLHSSVFFDLDGVHGQTRWADLLRRQIARQAGRHPRFLASMARNALQRTPPLGFFKGFVLEADGQHSAGINLKRRGTAPLTDLIRVHALAVGSQALNSFERLDDIIRAGVLPAGRGPDLHDALEFIAFVRWRTQADDLRSGREPGNTVEPDRLSEFERKSLRDAFTVLSHAQDYLRYRYQSVRGR</sequence>
<dbReference type="Gene3D" id="2.60.120.10">
    <property type="entry name" value="Jelly Rolls"/>
    <property type="match status" value="1"/>
</dbReference>
<organism evidence="5 6">
    <name type="scientific">Hydrogenophaga bisanensis</name>
    <dbReference type="NCBI Taxonomy" id="439611"/>
    <lineage>
        <taxon>Bacteria</taxon>
        <taxon>Pseudomonadati</taxon>
        <taxon>Pseudomonadota</taxon>
        <taxon>Betaproteobacteria</taxon>
        <taxon>Burkholderiales</taxon>
        <taxon>Comamonadaceae</taxon>
        <taxon>Hydrogenophaga</taxon>
    </lineage>
</organism>
<dbReference type="InterPro" id="IPR018490">
    <property type="entry name" value="cNMP-bd_dom_sf"/>
</dbReference>
<dbReference type="CDD" id="cd05401">
    <property type="entry name" value="NT_GlnE_GlnD_like"/>
    <property type="match status" value="1"/>
</dbReference>
<dbReference type="InterPro" id="IPR014710">
    <property type="entry name" value="RmlC-like_jellyroll"/>
</dbReference>
<dbReference type="SUPFAM" id="SSF54631">
    <property type="entry name" value="CBS-domain pair"/>
    <property type="match status" value="1"/>
</dbReference>
<gene>
    <name evidence="5" type="ORF">ACFQNJ_13430</name>
</gene>
<dbReference type="SMART" id="SM00100">
    <property type="entry name" value="cNMP"/>
    <property type="match status" value="1"/>
</dbReference>
<feature type="domain" description="Cyclic nucleotide-binding" evidence="3">
    <location>
        <begin position="17"/>
        <end position="116"/>
    </location>
</feature>
<dbReference type="SMART" id="SM00116">
    <property type="entry name" value="CBS"/>
    <property type="match status" value="2"/>
</dbReference>
<dbReference type="EMBL" id="JBHTBX010000008">
    <property type="protein sequence ID" value="MFC7435510.1"/>
    <property type="molecule type" value="Genomic_DNA"/>
</dbReference>
<dbReference type="CDD" id="cd04587">
    <property type="entry name" value="CBS_pair_CAP-ED_NT_Pol-beta-like_DUF294_assoc"/>
    <property type="match status" value="1"/>
</dbReference>
<dbReference type="Proteomes" id="UP001596495">
    <property type="component" value="Unassembled WGS sequence"/>
</dbReference>
<dbReference type="SUPFAM" id="SSF51206">
    <property type="entry name" value="cAMP-binding domain-like"/>
    <property type="match status" value="1"/>
</dbReference>
<dbReference type="InterPro" id="IPR000644">
    <property type="entry name" value="CBS_dom"/>
</dbReference>
<dbReference type="InterPro" id="IPR046342">
    <property type="entry name" value="CBS_dom_sf"/>
</dbReference>
<dbReference type="Gene3D" id="3.10.580.10">
    <property type="entry name" value="CBS-domain"/>
    <property type="match status" value="1"/>
</dbReference>
<dbReference type="PROSITE" id="PS51371">
    <property type="entry name" value="CBS"/>
    <property type="match status" value="2"/>
</dbReference>
<dbReference type="Pfam" id="PF03445">
    <property type="entry name" value="DUF294"/>
    <property type="match status" value="1"/>
</dbReference>
<evidence type="ECO:0000313" key="5">
    <source>
        <dbReference type="EMBL" id="MFC7435510.1"/>
    </source>
</evidence>
<dbReference type="Pfam" id="PF00571">
    <property type="entry name" value="CBS"/>
    <property type="match status" value="2"/>
</dbReference>
<accession>A0ABW2RBS1</accession>
<proteinExistence type="predicted"/>
<dbReference type="PANTHER" id="PTHR43080">
    <property type="entry name" value="CBS DOMAIN-CONTAINING PROTEIN CBSX3, MITOCHONDRIAL"/>
    <property type="match status" value="1"/>
</dbReference>
<evidence type="ECO:0000259" key="3">
    <source>
        <dbReference type="PROSITE" id="PS50042"/>
    </source>
</evidence>
<feature type="domain" description="CBS" evidence="4">
    <location>
        <begin position="227"/>
        <end position="283"/>
    </location>
</feature>
<dbReference type="Pfam" id="PF00027">
    <property type="entry name" value="cNMP_binding"/>
    <property type="match status" value="1"/>
</dbReference>
<protein>
    <submittedName>
        <fullName evidence="5">DUF294 nucleotidyltransferase-like domain-containing protein</fullName>
    </submittedName>
</protein>
<keyword evidence="6" id="KW-1185">Reference proteome</keyword>